<sequence length="61" mass="7189">MSTHHGIARILCAFAAPKQWLRSRLLSREEALMIERYRTLSEMDQIAMRYLFTAVSEVSRF</sequence>
<name>A0ABT5NY13_9PSED</name>
<reference evidence="1 2" key="1">
    <citation type="submission" date="2022-05" db="EMBL/GenBank/DDBJ databases">
        <title>Novel Pseudomonas spp. Isolated from a Rainbow Trout Aquaculture Facility.</title>
        <authorList>
            <person name="Testerman T."/>
            <person name="Graf J."/>
        </authorList>
    </citation>
    <scope>NUCLEOTIDE SEQUENCE [LARGE SCALE GENOMIC DNA]</scope>
    <source>
        <strain evidence="1 2">ID681</strain>
    </source>
</reference>
<dbReference type="RefSeq" id="WP_273913900.1">
    <property type="nucleotide sequence ID" value="NZ_JAMDGX010000113.1"/>
</dbReference>
<protein>
    <submittedName>
        <fullName evidence="1">Uncharacterized protein</fullName>
    </submittedName>
</protein>
<proteinExistence type="predicted"/>
<evidence type="ECO:0000313" key="1">
    <source>
        <dbReference type="EMBL" id="MDD0993084.1"/>
    </source>
</evidence>
<dbReference type="EMBL" id="JAMDGY010000077">
    <property type="protein sequence ID" value="MDD0993084.1"/>
    <property type="molecule type" value="Genomic_DNA"/>
</dbReference>
<evidence type="ECO:0000313" key="2">
    <source>
        <dbReference type="Proteomes" id="UP001148203"/>
    </source>
</evidence>
<keyword evidence="2" id="KW-1185">Reference proteome</keyword>
<comment type="caution">
    <text evidence="1">The sequence shown here is derived from an EMBL/GenBank/DDBJ whole genome shotgun (WGS) entry which is preliminary data.</text>
</comment>
<organism evidence="1 2">
    <name type="scientific">Pseudomonas fontis</name>
    <dbReference type="NCBI Taxonomy" id="2942633"/>
    <lineage>
        <taxon>Bacteria</taxon>
        <taxon>Pseudomonadati</taxon>
        <taxon>Pseudomonadota</taxon>
        <taxon>Gammaproteobacteria</taxon>
        <taxon>Pseudomonadales</taxon>
        <taxon>Pseudomonadaceae</taxon>
        <taxon>Pseudomonas</taxon>
    </lineage>
</organism>
<accession>A0ABT5NY13</accession>
<gene>
    <name evidence="1" type="ORF">M5G11_21365</name>
</gene>
<dbReference type="Proteomes" id="UP001148203">
    <property type="component" value="Unassembled WGS sequence"/>
</dbReference>